<evidence type="ECO:0000259" key="9">
    <source>
        <dbReference type="PROSITE" id="PS50855"/>
    </source>
</evidence>
<dbReference type="SUPFAM" id="SSF81442">
    <property type="entry name" value="Cytochrome c oxidase subunit I-like"/>
    <property type="match status" value="1"/>
</dbReference>
<dbReference type="Gene3D" id="1.20.210.10">
    <property type="entry name" value="Cytochrome c oxidase-like, subunit I domain"/>
    <property type="match status" value="1"/>
</dbReference>
<dbReference type="PROSITE" id="PS00077">
    <property type="entry name" value="COX1_CUB"/>
    <property type="match status" value="1"/>
</dbReference>
<evidence type="ECO:0000256" key="5">
    <source>
        <dbReference type="ARBA" id="ARBA00023136"/>
    </source>
</evidence>
<keyword evidence="6" id="KW-0408">Iron</keyword>
<dbReference type="GO" id="GO:0022904">
    <property type="term" value="P:respiratory electron transport chain"/>
    <property type="evidence" value="ECO:0007669"/>
    <property type="project" value="TreeGrafter"/>
</dbReference>
<keyword evidence="6" id="KW-0349">Heme</keyword>
<dbReference type="GO" id="GO:0009060">
    <property type="term" value="P:aerobic respiration"/>
    <property type="evidence" value="ECO:0007669"/>
    <property type="project" value="InterPro"/>
</dbReference>
<evidence type="ECO:0000256" key="8">
    <source>
        <dbReference type="SAM" id="Phobius"/>
    </source>
</evidence>
<feature type="transmembrane region" description="Helical" evidence="8">
    <location>
        <begin position="486"/>
        <end position="508"/>
    </location>
</feature>
<keyword evidence="5 8" id="KW-0472">Membrane</keyword>
<comment type="caution">
    <text evidence="10">The sequence shown here is derived from an EMBL/GenBank/DDBJ whole genome shotgun (WGS) entry which is preliminary data.</text>
</comment>
<feature type="transmembrane region" description="Helical" evidence="8">
    <location>
        <begin position="213"/>
        <end position="241"/>
    </location>
</feature>
<dbReference type="InterPro" id="IPR000883">
    <property type="entry name" value="Cyt_C_Oxase_1"/>
</dbReference>
<evidence type="ECO:0000256" key="6">
    <source>
        <dbReference type="RuleBase" id="RU000370"/>
    </source>
</evidence>
<keyword evidence="6" id="KW-0479">Metal-binding</keyword>
<gene>
    <name evidence="10" type="ORF">CLG94_02155</name>
</gene>
<dbReference type="AlphaFoldDB" id="A0A2T4U0B1"/>
<dbReference type="Proteomes" id="UP000241436">
    <property type="component" value="Unassembled WGS sequence"/>
</dbReference>
<evidence type="ECO:0000256" key="2">
    <source>
        <dbReference type="ARBA" id="ARBA00022660"/>
    </source>
</evidence>
<feature type="region of interest" description="Disordered" evidence="7">
    <location>
        <begin position="550"/>
        <end position="578"/>
    </location>
</feature>
<comment type="similarity">
    <text evidence="6">Belongs to the heme-copper respiratory oxidase family.</text>
</comment>
<protein>
    <submittedName>
        <fullName evidence="10">Cytochrome c oxidase subunit I</fullName>
    </submittedName>
</protein>
<dbReference type="RefSeq" id="WP_107561263.1">
    <property type="nucleotide sequence ID" value="NZ_NVQC01000011.1"/>
</dbReference>
<organism evidence="10 11">
    <name type="scientific">Candidatus Methylomirabilis limnetica</name>
    <dbReference type="NCBI Taxonomy" id="2033718"/>
    <lineage>
        <taxon>Bacteria</taxon>
        <taxon>Candidatus Methylomirabilota</taxon>
        <taxon>Candidatus Methylomirabilia</taxon>
        <taxon>Candidatus Methylomirabilales</taxon>
        <taxon>Candidatus Methylomirabilaceae</taxon>
        <taxon>Candidatus Methylomirabilis</taxon>
    </lineage>
</organism>
<dbReference type="GO" id="GO:0020037">
    <property type="term" value="F:heme binding"/>
    <property type="evidence" value="ECO:0007669"/>
    <property type="project" value="InterPro"/>
</dbReference>
<keyword evidence="2 6" id="KW-0679">Respiratory chain</keyword>
<dbReference type="InterPro" id="IPR036927">
    <property type="entry name" value="Cyt_c_oxase-like_su1_sf"/>
</dbReference>
<feature type="transmembrane region" description="Helical" evidence="8">
    <location>
        <begin position="273"/>
        <end position="291"/>
    </location>
</feature>
<keyword evidence="6" id="KW-0249">Electron transport</keyword>
<dbReference type="PANTHER" id="PTHR10422">
    <property type="entry name" value="CYTOCHROME C OXIDASE SUBUNIT 1"/>
    <property type="match status" value="1"/>
</dbReference>
<reference evidence="10 11" key="1">
    <citation type="submission" date="2017-09" db="EMBL/GenBank/DDBJ databases">
        <title>Bloom of a denitrifying methanotroph, Candidatus Methylomirabilis limnetica, in a deep stratified lake.</title>
        <authorList>
            <person name="Graf J.S."/>
            <person name="Marchant H.K."/>
            <person name="Tienken D."/>
            <person name="Hach P.F."/>
            <person name="Brand A."/>
            <person name="Schubert C.J."/>
            <person name="Kuypers M.M."/>
            <person name="Milucka J."/>
        </authorList>
    </citation>
    <scope>NUCLEOTIDE SEQUENCE [LARGE SCALE GENOMIC DNA]</scope>
    <source>
        <strain evidence="10 11">Zug</strain>
    </source>
</reference>
<evidence type="ECO:0000256" key="4">
    <source>
        <dbReference type="ARBA" id="ARBA00022989"/>
    </source>
</evidence>
<evidence type="ECO:0000313" key="11">
    <source>
        <dbReference type="Proteomes" id="UP000241436"/>
    </source>
</evidence>
<feature type="transmembrane region" description="Helical" evidence="8">
    <location>
        <begin position="368"/>
        <end position="386"/>
    </location>
</feature>
<feature type="transmembrane region" description="Helical" evidence="8">
    <location>
        <begin position="334"/>
        <end position="356"/>
    </location>
</feature>
<feature type="transmembrane region" description="Helical" evidence="8">
    <location>
        <begin position="175"/>
        <end position="201"/>
    </location>
</feature>
<dbReference type="InterPro" id="IPR023616">
    <property type="entry name" value="Cyt_c_oxase-like_su1_dom"/>
</dbReference>
<keyword evidence="3 6" id="KW-0812">Transmembrane</keyword>
<feature type="transmembrane region" description="Helical" evidence="8">
    <location>
        <begin position="41"/>
        <end position="59"/>
    </location>
</feature>
<feature type="transmembrane region" description="Helical" evidence="8">
    <location>
        <begin position="447"/>
        <end position="466"/>
    </location>
</feature>
<dbReference type="PANTHER" id="PTHR10422:SF18">
    <property type="entry name" value="CYTOCHROME C OXIDASE SUBUNIT 1"/>
    <property type="match status" value="1"/>
</dbReference>
<dbReference type="GO" id="GO:0015990">
    <property type="term" value="P:electron transport coupled proton transport"/>
    <property type="evidence" value="ECO:0007669"/>
    <property type="project" value="TreeGrafter"/>
</dbReference>
<name>A0A2T4U0B1_9BACT</name>
<feature type="transmembrane region" description="Helical" evidence="8">
    <location>
        <begin position="406"/>
        <end position="426"/>
    </location>
</feature>
<evidence type="ECO:0000256" key="3">
    <source>
        <dbReference type="ARBA" id="ARBA00022692"/>
    </source>
</evidence>
<evidence type="ECO:0000256" key="7">
    <source>
        <dbReference type="SAM" id="MobiDB-lite"/>
    </source>
</evidence>
<feature type="transmembrane region" description="Helical" evidence="8">
    <location>
        <begin position="127"/>
        <end position="155"/>
    </location>
</feature>
<proteinExistence type="inferred from homology"/>
<dbReference type="PROSITE" id="PS50855">
    <property type="entry name" value="COX1"/>
    <property type="match status" value="1"/>
</dbReference>
<comment type="subcellular location">
    <subcellularLocation>
        <location evidence="1">Membrane</location>
        <topology evidence="1">Multi-pass membrane protein</topology>
    </subcellularLocation>
</comment>
<dbReference type="GO" id="GO:0016020">
    <property type="term" value="C:membrane"/>
    <property type="evidence" value="ECO:0007669"/>
    <property type="project" value="UniProtKB-SubCell"/>
</dbReference>
<keyword evidence="4 8" id="KW-1133">Transmembrane helix</keyword>
<sequence>MSHPPGVAPIPSAVIHAAHGELGFWRTYIFTTDHKTIAKQYLSLGLFMAFVGGYLAYVMRWQLAFPDTSIPGFGFVGPETYNALVTNHGTIMVFFVAMPILLGAFGNFLIPLMIGARDMAFPRLNMLSFWILAVSALLILTSFFVPAGGASAGWTGYAPLSARAEYTGVNWGINLWLIAHALEFSSFLIGGVNFLTTAITMRAPGMTFFRLPIIIWQLLTASVIFLLSVGPLIAAAVMLLMDRLLGTSFFVPEGGGDPLLWEHLFWFFGHPEVYVILLPGLGAVIEVLAVFSRKPIFGYRWIIYSTLITGVLSFIVWAHHMFISGMDPRLVMPFSIATILISVPLALILFSMIFTLWKGSIRLAPPMLWALGFIAMFILGGLTGIVNGSAPANIQIHGTHFVVAHFHYTLLSVVIFGGFTGLYFWFPKMFGRMMNEPMGKLHFLLTFLFFNLTFFPMHAVGLAGMPRRIANPLQYEFLKAVQPLNIQITISAIGLIIAQIPFLINFAWSIVAGRKAERNPWEAATLEWTALSPPPHDNWGEATPTVYRGPYEYSPPGIREDYLPQDRAPVSGAAQDGR</sequence>
<feature type="transmembrane region" description="Helical" evidence="8">
    <location>
        <begin position="91"/>
        <end position="115"/>
    </location>
</feature>
<feature type="domain" description="Cytochrome oxidase subunit I profile" evidence="9">
    <location>
        <begin position="25"/>
        <end position="547"/>
    </location>
</feature>
<dbReference type="Pfam" id="PF00115">
    <property type="entry name" value="COX1"/>
    <property type="match status" value="1"/>
</dbReference>
<dbReference type="OrthoDB" id="9803294at2"/>
<reference evidence="11" key="2">
    <citation type="journal article" date="2018" name="Environ. Microbiol.">
        <title>Bloom of a denitrifying methanotroph, 'Candidatus Methylomirabilis limnetica', in a deep stratified lake.</title>
        <authorList>
            <person name="Graf J.S."/>
            <person name="Mayr M.J."/>
            <person name="Marchant H.K."/>
            <person name="Tienken D."/>
            <person name="Hach P.F."/>
            <person name="Brand A."/>
            <person name="Schubert C.J."/>
            <person name="Kuypers M.M."/>
            <person name="Milucka J."/>
        </authorList>
    </citation>
    <scope>NUCLEOTIDE SEQUENCE [LARGE SCALE GENOMIC DNA]</scope>
    <source>
        <strain evidence="11">Zug</strain>
    </source>
</reference>
<dbReference type="PRINTS" id="PR01165">
    <property type="entry name" value="CYCOXIDASEI"/>
</dbReference>
<keyword evidence="6" id="KW-0813">Transport</keyword>
<dbReference type="InterPro" id="IPR023615">
    <property type="entry name" value="Cyt_c_Oxase_su1_BS"/>
</dbReference>
<keyword evidence="11" id="KW-1185">Reference proteome</keyword>
<dbReference type="EMBL" id="NVQC01000011">
    <property type="protein sequence ID" value="PTL36799.1"/>
    <property type="molecule type" value="Genomic_DNA"/>
</dbReference>
<feature type="transmembrane region" description="Helical" evidence="8">
    <location>
        <begin position="303"/>
        <end position="322"/>
    </location>
</feature>
<accession>A0A2T4U0B1</accession>
<evidence type="ECO:0000256" key="1">
    <source>
        <dbReference type="ARBA" id="ARBA00004141"/>
    </source>
</evidence>
<dbReference type="GO" id="GO:0004129">
    <property type="term" value="F:cytochrome-c oxidase activity"/>
    <property type="evidence" value="ECO:0007669"/>
    <property type="project" value="InterPro"/>
</dbReference>
<evidence type="ECO:0000313" key="10">
    <source>
        <dbReference type="EMBL" id="PTL36799.1"/>
    </source>
</evidence>